<dbReference type="EMBL" id="JANPWB010000016">
    <property type="protein sequence ID" value="KAJ1084350.1"/>
    <property type="molecule type" value="Genomic_DNA"/>
</dbReference>
<keyword evidence="8 11" id="KW-0539">Nucleus</keyword>
<reference evidence="12" key="1">
    <citation type="journal article" date="2022" name="bioRxiv">
        <title>Sequencing and chromosome-scale assembly of the giantPleurodeles waltlgenome.</title>
        <authorList>
            <person name="Brown T."/>
            <person name="Elewa A."/>
            <person name="Iarovenko S."/>
            <person name="Subramanian E."/>
            <person name="Araus A.J."/>
            <person name="Petzold A."/>
            <person name="Susuki M."/>
            <person name="Suzuki K.-i.T."/>
            <person name="Hayashi T."/>
            <person name="Toyoda A."/>
            <person name="Oliveira C."/>
            <person name="Osipova E."/>
            <person name="Leigh N.D."/>
            <person name="Simon A."/>
            <person name="Yun M.H."/>
        </authorList>
    </citation>
    <scope>NUCLEOTIDE SEQUENCE</scope>
    <source>
        <strain evidence="12">20211129_DDA</strain>
        <tissue evidence="12">Liver</tissue>
    </source>
</reference>
<evidence type="ECO:0000256" key="6">
    <source>
        <dbReference type="ARBA" id="ARBA00023159"/>
    </source>
</evidence>
<evidence type="ECO:0000256" key="9">
    <source>
        <dbReference type="ARBA" id="ARBA00032011"/>
    </source>
</evidence>
<evidence type="ECO:0000256" key="2">
    <source>
        <dbReference type="ARBA" id="ARBA00008186"/>
    </source>
</evidence>
<comment type="similarity">
    <text evidence="2 11">Belongs to the Mediator complex subunit 11 family.</text>
</comment>
<keyword evidence="6 11" id="KW-0010">Activator</keyword>
<dbReference type="Proteomes" id="UP001066276">
    <property type="component" value="Chromosome 12"/>
</dbReference>
<name>A0AAV7L8Y5_PLEWA</name>
<evidence type="ECO:0000256" key="11">
    <source>
        <dbReference type="RuleBase" id="RU364147"/>
    </source>
</evidence>
<dbReference type="AlphaFoldDB" id="A0AAV7L8Y5"/>
<accession>A0AAV7L8Y5</accession>
<dbReference type="Gene3D" id="1.10.287.3490">
    <property type="match status" value="1"/>
</dbReference>
<dbReference type="GO" id="GO:0003712">
    <property type="term" value="F:transcription coregulator activity"/>
    <property type="evidence" value="ECO:0007669"/>
    <property type="project" value="InterPro"/>
</dbReference>
<evidence type="ECO:0000256" key="1">
    <source>
        <dbReference type="ARBA" id="ARBA00004123"/>
    </source>
</evidence>
<keyword evidence="5 11" id="KW-0805">Transcription regulation</keyword>
<gene>
    <name evidence="11" type="primary">MED11</name>
    <name evidence="12" type="ORF">NDU88_004501</name>
</gene>
<dbReference type="GO" id="GO:0006357">
    <property type="term" value="P:regulation of transcription by RNA polymerase II"/>
    <property type="evidence" value="ECO:0007669"/>
    <property type="project" value="InterPro"/>
</dbReference>
<evidence type="ECO:0000256" key="5">
    <source>
        <dbReference type="ARBA" id="ARBA00023015"/>
    </source>
</evidence>
<dbReference type="PANTHER" id="PTHR22890">
    <property type="entry name" value="MEDIATOR OF RNA POLYMERASE II TRANSCRIPTION SUBUNIT 11"/>
    <property type="match status" value="1"/>
</dbReference>
<evidence type="ECO:0000256" key="10">
    <source>
        <dbReference type="ARBA" id="ARBA00057523"/>
    </source>
</evidence>
<dbReference type="GO" id="GO:0016592">
    <property type="term" value="C:mediator complex"/>
    <property type="evidence" value="ECO:0007669"/>
    <property type="project" value="InterPro"/>
</dbReference>
<organism evidence="12 13">
    <name type="scientific">Pleurodeles waltl</name>
    <name type="common">Iberian ribbed newt</name>
    <dbReference type="NCBI Taxonomy" id="8319"/>
    <lineage>
        <taxon>Eukaryota</taxon>
        <taxon>Metazoa</taxon>
        <taxon>Chordata</taxon>
        <taxon>Craniata</taxon>
        <taxon>Vertebrata</taxon>
        <taxon>Euteleostomi</taxon>
        <taxon>Amphibia</taxon>
        <taxon>Batrachia</taxon>
        <taxon>Caudata</taxon>
        <taxon>Salamandroidea</taxon>
        <taxon>Salamandridae</taxon>
        <taxon>Pleurodelinae</taxon>
        <taxon>Pleurodeles</taxon>
    </lineage>
</organism>
<comment type="subcellular location">
    <subcellularLocation>
        <location evidence="1 11">Nucleus</location>
    </subcellularLocation>
</comment>
<keyword evidence="13" id="KW-1185">Reference proteome</keyword>
<evidence type="ECO:0000256" key="8">
    <source>
        <dbReference type="ARBA" id="ARBA00023242"/>
    </source>
</evidence>
<evidence type="ECO:0000313" key="12">
    <source>
        <dbReference type="EMBL" id="KAJ1084350.1"/>
    </source>
</evidence>
<comment type="subunit">
    <text evidence="3 11">Component of the Mediator complex.</text>
</comment>
<comment type="function">
    <text evidence="10 11">Component of the Mediator complex, a coactivator involved in the regulated transcription of nearly all RNA polymerase II-dependent genes. Mediator functions as a bridge to convey information from gene-specific regulatory proteins to the basal RNA polymerase II transcription machinery. Mediator is recruited to promoters by direct interactions with regulatory proteins and serves as a scaffold for the assembly of a functional pre-initiation complex with RNA polymerase II and the general transcription factors.</text>
</comment>
<evidence type="ECO:0000256" key="3">
    <source>
        <dbReference type="ARBA" id="ARBA00011837"/>
    </source>
</evidence>
<dbReference type="FunFam" id="1.10.287.3490:FF:000001">
    <property type="entry name" value="Mediator of RNA polymerase II transcription subunit 11"/>
    <property type="match status" value="1"/>
</dbReference>
<dbReference type="Pfam" id="PF10280">
    <property type="entry name" value="Med11"/>
    <property type="match status" value="1"/>
</dbReference>
<comment type="caution">
    <text evidence="12">The sequence shown here is derived from an EMBL/GenBank/DDBJ whole genome shotgun (WGS) entry which is preliminary data.</text>
</comment>
<evidence type="ECO:0000256" key="4">
    <source>
        <dbReference type="ARBA" id="ARBA00019621"/>
    </source>
</evidence>
<evidence type="ECO:0000256" key="7">
    <source>
        <dbReference type="ARBA" id="ARBA00023163"/>
    </source>
</evidence>
<protein>
    <recommendedName>
        <fullName evidence="4 11">Mediator of RNA polymerase II transcription subunit 11</fullName>
    </recommendedName>
    <alternativeName>
        <fullName evidence="9 11">Mediator complex subunit 11</fullName>
    </alternativeName>
</protein>
<dbReference type="InterPro" id="IPR019404">
    <property type="entry name" value="Mediator_Med11"/>
</dbReference>
<sequence length="150" mass="17005">MPALYSSRRHQWGRPEYTSVSMHECLLVCSGVMATYNLANERLRVLEEIEKEIASILQSAGNVTLELSKEKPNERLMDRHASQFTSSVQKVESELSGQIRYLTQVATGQPHEGSSYSARKDCQMALNRVDYARVKLGELSRTCEQILEQP</sequence>
<proteinExistence type="inferred from homology"/>
<evidence type="ECO:0000313" key="13">
    <source>
        <dbReference type="Proteomes" id="UP001066276"/>
    </source>
</evidence>
<keyword evidence="7 11" id="KW-0804">Transcription</keyword>